<dbReference type="Pfam" id="PF02577">
    <property type="entry name" value="BFN_dom"/>
    <property type="match status" value="1"/>
</dbReference>
<dbReference type="GO" id="GO:0004518">
    <property type="term" value="F:nuclease activity"/>
    <property type="evidence" value="ECO:0007669"/>
    <property type="project" value="InterPro"/>
</dbReference>
<keyword evidence="4" id="KW-1185">Reference proteome</keyword>
<feature type="compositionally biased region" description="Acidic residues" evidence="1">
    <location>
        <begin position="157"/>
        <end position="225"/>
    </location>
</feature>
<protein>
    <submittedName>
        <fullName evidence="3">Bifunctional nuclease</fullName>
    </submittedName>
</protein>
<dbReference type="SUPFAM" id="SSF103256">
    <property type="entry name" value="Hypothetical protein TM0160"/>
    <property type="match status" value="1"/>
</dbReference>
<evidence type="ECO:0000259" key="2">
    <source>
        <dbReference type="PROSITE" id="PS51658"/>
    </source>
</evidence>
<dbReference type="AlphaFoldDB" id="A0A1T4WRV4"/>
<dbReference type="Gene3D" id="3.10.690.10">
    <property type="entry name" value="Bifunctional nuclease domain"/>
    <property type="match status" value="1"/>
</dbReference>
<sequence length="225" mass="24957">MNRDVIEIQVRAVLPLEGSFAVFLGNADKTFVIYVDESVGTAISMFMRGIAKDRPLTHDLLASVLLAFGAKVERVIINHVEGSVFHARMILSASNELHQRKLIELDARPSDSIAMAVQQGAPLFVAKSVWDSVEDVTHTLHEIEKQGLEGTSAGADLSEDEEDEEEEGADEEDDEDTEDLDPDDIDLDDLEDLELEDDEGEDDDDGYDDGYGNDDDDEGEEWKKK</sequence>
<dbReference type="OrthoDB" id="9788698at2"/>
<evidence type="ECO:0000313" key="4">
    <source>
        <dbReference type="Proteomes" id="UP000190774"/>
    </source>
</evidence>
<dbReference type="STRING" id="48467.SAMN02745166_00578"/>
<reference evidence="4" key="1">
    <citation type="submission" date="2017-02" db="EMBL/GenBank/DDBJ databases">
        <authorList>
            <person name="Varghese N."/>
            <person name="Submissions S."/>
        </authorList>
    </citation>
    <scope>NUCLEOTIDE SEQUENCE [LARGE SCALE GENOMIC DNA]</scope>
    <source>
        <strain evidence="4">ATCC 700200</strain>
    </source>
</reference>
<evidence type="ECO:0000256" key="1">
    <source>
        <dbReference type="SAM" id="MobiDB-lite"/>
    </source>
</evidence>
<gene>
    <name evidence="3" type="ORF">SAMN02745166_00578</name>
</gene>
<dbReference type="EMBL" id="FUYE01000002">
    <property type="protein sequence ID" value="SKA80056.1"/>
    <property type="molecule type" value="Genomic_DNA"/>
</dbReference>
<dbReference type="PANTHER" id="PTHR15160:SF1">
    <property type="entry name" value="VON HIPPEL-LINDAU DISEASE TUMOR SUPPRESSOR"/>
    <property type="match status" value="1"/>
</dbReference>
<dbReference type="PANTHER" id="PTHR15160">
    <property type="entry name" value="VON HIPPEL-LINDAU PROTEIN"/>
    <property type="match status" value="1"/>
</dbReference>
<accession>A0A1T4WRV4</accession>
<evidence type="ECO:0000313" key="3">
    <source>
        <dbReference type="EMBL" id="SKA80056.1"/>
    </source>
</evidence>
<dbReference type="Proteomes" id="UP000190774">
    <property type="component" value="Unassembled WGS sequence"/>
</dbReference>
<name>A0A1T4WRV4_9BACT</name>
<dbReference type="PROSITE" id="PS51658">
    <property type="entry name" value="BFN"/>
    <property type="match status" value="1"/>
</dbReference>
<feature type="domain" description="BFN" evidence="2">
    <location>
        <begin position="1"/>
        <end position="137"/>
    </location>
</feature>
<feature type="region of interest" description="Disordered" evidence="1">
    <location>
        <begin position="142"/>
        <end position="225"/>
    </location>
</feature>
<dbReference type="InterPro" id="IPR003729">
    <property type="entry name" value="Bi_nuclease_dom"/>
</dbReference>
<proteinExistence type="predicted"/>
<dbReference type="RefSeq" id="WP_078811808.1">
    <property type="nucleotide sequence ID" value="NZ_FUYE01000002.1"/>
</dbReference>
<organism evidence="3 4">
    <name type="scientific">Prosthecobacter debontii</name>
    <dbReference type="NCBI Taxonomy" id="48467"/>
    <lineage>
        <taxon>Bacteria</taxon>
        <taxon>Pseudomonadati</taxon>
        <taxon>Verrucomicrobiota</taxon>
        <taxon>Verrucomicrobiia</taxon>
        <taxon>Verrucomicrobiales</taxon>
        <taxon>Verrucomicrobiaceae</taxon>
        <taxon>Prosthecobacter</taxon>
    </lineage>
</organism>
<dbReference type="InterPro" id="IPR036104">
    <property type="entry name" value="BFN_sf"/>
</dbReference>